<organism evidence="1">
    <name type="scientific">uncultured marine microorganism HF4000_005I08</name>
    <dbReference type="NCBI Taxonomy" id="455507"/>
    <lineage>
        <taxon>unclassified sequences</taxon>
        <taxon>environmental samples</taxon>
    </lineage>
</organism>
<gene>
    <name evidence="1" type="ORF">ALOHA_HF4000005I08ctg1g25</name>
</gene>
<accession>B3T0I9</accession>
<reference evidence="1" key="1">
    <citation type="journal article" date="2008" name="ISME J.">
        <title>Genomic patterns of recombination, clonal divergence and environment in marine microbial populations.</title>
        <authorList>
            <person name="Konstantinidis K.T."/>
            <person name="Delong E.F."/>
        </authorList>
    </citation>
    <scope>NUCLEOTIDE SEQUENCE</scope>
</reference>
<evidence type="ECO:0000313" key="1">
    <source>
        <dbReference type="EMBL" id="ABZ06098.1"/>
    </source>
</evidence>
<dbReference type="AlphaFoldDB" id="B3T0I9"/>
<dbReference type="EMBL" id="EU016566">
    <property type="protein sequence ID" value="ABZ06098.1"/>
    <property type="molecule type" value="Genomic_DNA"/>
</dbReference>
<proteinExistence type="predicted"/>
<protein>
    <recommendedName>
        <fullName evidence="2">Lipoprotein</fullName>
    </recommendedName>
</protein>
<evidence type="ECO:0008006" key="2">
    <source>
        <dbReference type="Google" id="ProtNLM"/>
    </source>
</evidence>
<sequence>MRKAIIVALTFLIAACTTSNEVYLKNLETGETLKCGPYTMYGVGTGAISAAQRELRYCIDNFKTQGYVRVPKP</sequence>
<name>B3T0I9_9ZZZZ</name>
<dbReference type="PROSITE" id="PS51257">
    <property type="entry name" value="PROKAR_LIPOPROTEIN"/>
    <property type="match status" value="1"/>
</dbReference>